<keyword evidence="2" id="KW-1185">Reference proteome</keyword>
<gene>
    <name evidence="1" type="ORF">DHETER_LOCUS13918</name>
</gene>
<evidence type="ECO:0000313" key="2">
    <source>
        <dbReference type="Proteomes" id="UP000789702"/>
    </source>
</evidence>
<proteinExistence type="predicted"/>
<protein>
    <submittedName>
        <fullName evidence="1">10833_t:CDS:1</fullName>
    </submittedName>
</protein>
<name>A0ACA9Q6Q1_9GLOM</name>
<evidence type="ECO:0000313" key="1">
    <source>
        <dbReference type="EMBL" id="CAG8738787.1"/>
    </source>
</evidence>
<feature type="non-terminal residue" evidence="1">
    <location>
        <position position="1"/>
    </location>
</feature>
<organism evidence="1 2">
    <name type="scientific">Dentiscutata heterogama</name>
    <dbReference type="NCBI Taxonomy" id="1316150"/>
    <lineage>
        <taxon>Eukaryota</taxon>
        <taxon>Fungi</taxon>
        <taxon>Fungi incertae sedis</taxon>
        <taxon>Mucoromycota</taxon>
        <taxon>Glomeromycotina</taxon>
        <taxon>Glomeromycetes</taxon>
        <taxon>Diversisporales</taxon>
        <taxon>Gigasporaceae</taxon>
        <taxon>Dentiscutata</taxon>
    </lineage>
</organism>
<sequence length="75" mass="8512">EISHRFRQELVNHSNDHLSLVTRALSQANSGLDKVEKIVEDARDNIKAIERDLKSMKDLVFKLDPGFVPVVKNVS</sequence>
<dbReference type="EMBL" id="CAJVPU010040207">
    <property type="protein sequence ID" value="CAG8738787.1"/>
    <property type="molecule type" value="Genomic_DNA"/>
</dbReference>
<reference evidence="1" key="1">
    <citation type="submission" date="2021-06" db="EMBL/GenBank/DDBJ databases">
        <authorList>
            <person name="Kallberg Y."/>
            <person name="Tangrot J."/>
            <person name="Rosling A."/>
        </authorList>
    </citation>
    <scope>NUCLEOTIDE SEQUENCE</scope>
    <source>
        <strain evidence="1">IL203A</strain>
    </source>
</reference>
<dbReference type="Proteomes" id="UP000789702">
    <property type="component" value="Unassembled WGS sequence"/>
</dbReference>
<accession>A0ACA9Q6Q1</accession>
<comment type="caution">
    <text evidence="1">The sequence shown here is derived from an EMBL/GenBank/DDBJ whole genome shotgun (WGS) entry which is preliminary data.</text>
</comment>